<dbReference type="GO" id="GO:0005737">
    <property type="term" value="C:cytoplasm"/>
    <property type="evidence" value="ECO:0007669"/>
    <property type="project" value="TreeGrafter"/>
</dbReference>
<dbReference type="InterPro" id="IPR020103">
    <property type="entry name" value="PsdUridine_synth_cat_dom_sf"/>
</dbReference>
<dbReference type="PANTHER" id="PTHR11142">
    <property type="entry name" value="PSEUDOURIDYLATE SYNTHASE"/>
    <property type="match status" value="1"/>
</dbReference>
<accession>A0AA38RT08</accession>
<dbReference type="Gene3D" id="3.30.70.660">
    <property type="entry name" value="Pseudouridine synthase I, catalytic domain, C-terminal subdomain"/>
    <property type="match status" value="1"/>
</dbReference>
<feature type="region of interest" description="Disordered" evidence="4">
    <location>
        <begin position="158"/>
        <end position="206"/>
    </location>
</feature>
<dbReference type="SUPFAM" id="SSF55120">
    <property type="entry name" value="Pseudouridine synthase"/>
    <property type="match status" value="1"/>
</dbReference>
<feature type="region of interest" description="Disordered" evidence="4">
    <location>
        <begin position="35"/>
        <end position="68"/>
    </location>
</feature>
<feature type="compositionally biased region" description="Basic and acidic residues" evidence="4">
    <location>
        <begin position="175"/>
        <end position="187"/>
    </location>
</feature>
<dbReference type="InterPro" id="IPR041707">
    <property type="entry name" value="Pus3-like"/>
</dbReference>
<evidence type="ECO:0000313" key="7">
    <source>
        <dbReference type="Proteomes" id="UP001174691"/>
    </source>
</evidence>
<feature type="region of interest" description="Disordered" evidence="4">
    <location>
        <begin position="567"/>
        <end position="587"/>
    </location>
</feature>
<evidence type="ECO:0000256" key="3">
    <source>
        <dbReference type="ARBA" id="ARBA00023235"/>
    </source>
</evidence>
<dbReference type="InterPro" id="IPR020097">
    <property type="entry name" value="PsdUridine_synth_TruA_a/b_dom"/>
</dbReference>
<feature type="compositionally biased region" description="Basic residues" evidence="4">
    <location>
        <begin position="188"/>
        <end position="197"/>
    </location>
</feature>
<comment type="similarity">
    <text evidence="1">Belongs to the tRNA pseudouridine synthase TruA family.</text>
</comment>
<comment type="caution">
    <text evidence="6">The sequence shown here is derived from an EMBL/GenBank/DDBJ whole genome shotgun (WGS) entry which is preliminary data.</text>
</comment>
<keyword evidence="7" id="KW-1185">Reference proteome</keyword>
<dbReference type="InterPro" id="IPR020095">
    <property type="entry name" value="PsdUridine_synth_TruA_C"/>
</dbReference>
<dbReference type="GO" id="GO:0005634">
    <property type="term" value="C:nucleus"/>
    <property type="evidence" value="ECO:0007669"/>
    <property type="project" value="TreeGrafter"/>
</dbReference>
<reference evidence="6" key="1">
    <citation type="submission" date="2022-07" db="EMBL/GenBank/DDBJ databases">
        <title>Fungi with potential for degradation of polypropylene.</title>
        <authorList>
            <person name="Gostincar C."/>
        </authorList>
    </citation>
    <scope>NUCLEOTIDE SEQUENCE</scope>
    <source>
        <strain evidence="6">EXF-13287</strain>
    </source>
</reference>
<sequence>MADEPDYRNWTRESLVKRVKYLEDQLKAKGLSSTPAIDVLPLPPTEAQSEASELPSRKQKRPKKPQAFDPTKYATRLIALKIAYLGKNFNGYEHQVSASAPTIEEELWKALVKSCLIYPQNGPEKVDLNMAGLEYSKCGRTDRGVSAFGQVIGLRVRSNRPLPREPKPQQGMAEAPKDEMAEDGKTEGKKKKQKAQKVPKEKPEWDPVADEMNYPRILNRLLPPEIRVLAWCPNPPEGFDARFSCRERQYRYFFTQPAFPPLPDAVPGGRKTGAIKEGWLDIDAMREAAKLFEGSHDFRNFCKVEAGKQITNFVRRIFESDIVEVEDTGSVLPYLDGTDIRPEKIPAGKHPKVYYFHVRGSAFLWHQIRHMVAVLFLVGQGLEKPSIISELLNVQKHPRRPNYHLADEVPLVLWDCIFPGSNYGLHNLDPNMEDELNWIWVGEDNPSNLHGTVGLANEMWRYWREKKIDELLANRLFDMISRQADLDRRTERNLSVPKASDTQKVFLGDNEGANMGKYVPVLRKVLLPSPEELNDAYAQKYGFKDSEALRETKNWRSAIKADKLARKAAGAGEDVVMSEPEPEKGDA</sequence>
<dbReference type="NCBIfam" id="TIGR00071">
    <property type="entry name" value="hisT_truA"/>
    <property type="match status" value="1"/>
</dbReference>
<evidence type="ECO:0000256" key="4">
    <source>
        <dbReference type="SAM" id="MobiDB-lite"/>
    </source>
</evidence>
<dbReference type="GO" id="GO:0031119">
    <property type="term" value="P:tRNA pseudouridine synthesis"/>
    <property type="evidence" value="ECO:0007669"/>
    <property type="project" value="TreeGrafter"/>
</dbReference>
<evidence type="ECO:0000256" key="1">
    <source>
        <dbReference type="ARBA" id="ARBA00009375"/>
    </source>
</evidence>
<proteinExistence type="inferred from homology"/>
<dbReference type="CDD" id="cd02569">
    <property type="entry name" value="PseudoU_synth_ScPus3"/>
    <property type="match status" value="1"/>
</dbReference>
<dbReference type="Gene3D" id="3.30.70.580">
    <property type="entry name" value="Pseudouridine synthase I, catalytic domain, N-terminal subdomain"/>
    <property type="match status" value="1"/>
</dbReference>
<evidence type="ECO:0000313" key="6">
    <source>
        <dbReference type="EMBL" id="KAJ9144828.1"/>
    </source>
</evidence>
<dbReference type="GO" id="GO:0009982">
    <property type="term" value="F:pseudouridine synthase activity"/>
    <property type="evidence" value="ECO:0007669"/>
    <property type="project" value="InterPro"/>
</dbReference>
<dbReference type="HAMAP" id="MF_00171">
    <property type="entry name" value="TruA"/>
    <property type="match status" value="1"/>
</dbReference>
<dbReference type="Proteomes" id="UP001174691">
    <property type="component" value="Unassembled WGS sequence"/>
</dbReference>
<evidence type="ECO:0000259" key="5">
    <source>
        <dbReference type="Pfam" id="PF01416"/>
    </source>
</evidence>
<evidence type="ECO:0000256" key="2">
    <source>
        <dbReference type="ARBA" id="ARBA00022694"/>
    </source>
</evidence>
<name>A0AA38RT08_9PEZI</name>
<dbReference type="InterPro" id="IPR020094">
    <property type="entry name" value="TruA/RsuA/RluB/E/F_N"/>
</dbReference>
<keyword evidence="3" id="KW-0413">Isomerase</keyword>
<dbReference type="EMBL" id="JANBVN010000095">
    <property type="protein sequence ID" value="KAJ9144828.1"/>
    <property type="molecule type" value="Genomic_DNA"/>
</dbReference>
<keyword evidence="2" id="KW-0819">tRNA processing</keyword>
<dbReference type="InterPro" id="IPR001406">
    <property type="entry name" value="PsdUridine_synth_TruA"/>
</dbReference>
<gene>
    <name evidence="6" type="ORF">NKR19_g6262</name>
</gene>
<dbReference type="PANTHER" id="PTHR11142:SF5">
    <property type="entry name" value="TRNA PSEUDOURIDINE(38_39) SYNTHASE"/>
    <property type="match status" value="1"/>
</dbReference>
<dbReference type="AlphaFoldDB" id="A0AA38RT08"/>
<dbReference type="GO" id="GO:0003723">
    <property type="term" value="F:RNA binding"/>
    <property type="evidence" value="ECO:0007669"/>
    <property type="project" value="InterPro"/>
</dbReference>
<protein>
    <submittedName>
        <fullName evidence="6">Pseudouridine synthase</fullName>
    </submittedName>
</protein>
<dbReference type="GO" id="GO:1990481">
    <property type="term" value="P:mRNA pseudouridine synthesis"/>
    <property type="evidence" value="ECO:0007669"/>
    <property type="project" value="TreeGrafter"/>
</dbReference>
<feature type="domain" description="Pseudouridine synthase I TruA alpha/beta" evidence="5">
    <location>
        <begin position="288"/>
        <end position="419"/>
    </location>
</feature>
<dbReference type="Pfam" id="PF01416">
    <property type="entry name" value="PseudoU_synth_1"/>
    <property type="match status" value="1"/>
</dbReference>
<organism evidence="6 7">
    <name type="scientific">Coniochaeta hoffmannii</name>
    <dbReference type="NCBI Taxonomy" id="91930"/>
    <lineage>
        <taxon>Eukaryota</taxon>
        <taxon>Fungi</taxon>
        <taxon>Dikarya</taxon>
        <taxon>Ascomycota</taxon>
        <taxon>Pezizomycotina</taxon>
        <taxon>Sordariomycetes</taxon>
        <taxon>Sordariomycetidae</taxon>
        <taxon>Coniochaetales</taxon>
        <taxon>Coniochaetaceae</taxon>
        <taxon>Coniochaeta</taxon>
    </lineage>
</organism>